<accession>A0A6J4I7Q8</accession>
<dbReference type="Gene3D" id="3.30.870.10">
    <property type="entry name" value="Endonuclease Chain A"/>
    <property type="match status" value="2"/>
</dbReference>
<dbReference type="SUPFAM" id="SSF56024">
    <property type="entry name" value="Phospholipase D/nuclease"/>
    <property type="match status" value="2"/>
</dbReference>
<keyword evidence="2" id="KW-0808">Transferase</keyword>
<dbReference type="EMBL" id="CADCSZ010000115">
    <property type="protein sequence ID" value="CAA9243270.1"/>
    <property type="molecule type" value="Genomic_DNA"/>
</dbReference>
<sequence length="406" mass="44513">MYAYGTAKYRRNAKTTYDFRDPPAPGSAEFDRLLSAVSGSTPTSGNRVSVLRNGGRTFPSMLAAIASATSTIDLSSYIYWPGEVASAFTEALAERARAGVEVNVILDGWGSAKLDRATVRTLEEAGANVAIFRPPKWYTVHKLNNRMHRRLLIVDGRIAFAGGVGIADVWGGDAEDPEHWRETHISVEGPAVLDILGGFLENWTEAAKVVLGPAHYPKAESFDDGVDVQVMRSSPKAGGTVTLHLFNAAIAGARERLWITTAFLAPGDAFVRLLSDAARRGVDVRLLTNGPNIDKEVVRQVGQRCYGPLLHAGVRIFEYQQTMLHAKVLIVDDWADVGSSNLDHRSLGLDDEVNIAVRDPQIVSEVARQFLEDLELSKEFDLERWGQRTLAKRVAEAATDLFRQSL</sequence>
<protein>
    <submittedName>
        <fullName evidence="2">Cardiolipin synthetase</fullName>
        <ecNumber evidence="2">2.7.8.-</ecNumber>
    </submittedName>
</protein>
<name>A0A6J4I7Q8_9ACTN</name>
<feature type="domain" description="PLD phosphodiesterase" evidence="1">
    <location>
        <begin position="143"/>
        <end position="170"/>
    </location>
</feature>
<proteinExistence type="predicted"/>
<feature type="domain" description="PLD phosphodiesterase" evidence="1">
    <location>
        <begin position="320"/>
        <end position="346"/>
    </location>
</feature>
<dbReference type="AlphaFoldDB" id="A0A6J4I7Q8"/>
<dbReference type="EC" id="2.7.8.-" evidence="2"/>
<dbReference type="PANTHER" id="PTHR21248">
    <property type="entry name" value="CARDIOLIPIN SYNTHASE"/>
    <property type="match status" value="1"/>
</dbReference>
<dbReference type="GO" id="GO:0008808">
    <property type="term" value="F:cardiolipin synthase activity"/>
    <property type="evidence" value="ECO:0007669"/>
    <property type="project" value="TreeGrafter"/>
</dbReference>
<dbReference type="SMART" id="SM00155">
    <property type="entry name" value="PLDc"/>
    <property type="match status" value="2"/>
</dbReference>
<evidence type="ECO:0000259" key="1">
    <source>
        <dbReference type="PROSITE" id="PS50035"/>
    </source>
</evidence>
<reference evidence="2" key="1">
    <citation type="submission" date="2020-02" db="EMBL/GenBank/DDBJ databases">
        <authorList>
            <person name="Meier V. D."/>
        </authorList>
    </citation>
    <scope>NUCLEOTIDE SEQUENCE</scope>
    <source>
        <strain evidence="2">AVDCRST_MAG76</strain>
    </source>
</reference>
<dbReference type="GO" id="GO:0032049">
    <property type="term" value="P:cardiolipin biosynthetic process"/>
    <property type="evidence" value="ECO:0007669"/>
    <property type="project" value="UniProtKB-ARBA"/>
</dbReference>
<gene>
    <name evidence="2" type="ORF">AVDCRST_MAG76-1887</name>
</gene>
<dbReference type="CDD" id="cd09110">
    <property type="entry name" value="PLDc_CLS_1"/>
    <property type="match status" value="1"/>
</dbReference>
<dbReference type="PANTHER" id="PTHR21248:SF22">
    <property type="entry name" value="PHOSPHOLIPASE D"/>
    <property type="match status" value="1"/>
</dbReference>
<dbReference type="Pfam" id="PF13091">
    <property type="entry name" value="PLDc_2"/>
    <property type="match status" value="2"/>
</dbReference>
<dbReference type="CDD" id="cd09159">
    <property type="entry name" value="PLDc_ybhO_like_2"/>
    <property type="match status" value="1"/>
</dbReference>
<evidence type="ECO:0000313" key="2">
    <source>
        <dbReference type="EMBL" id="CAA9243270.1"/>
    </source>
</evidence>
<dbReference type="GO" id="GO:0016020">
    <property type="term" value="C:membrane"/>
    <property type="evidence" value="ECO:0007669"/>
    <property type="project" value="TreeGrafter"/>
</dbReference>
<dbReference type="InterPro" id="IPR025202">
    <property type="entry name" value="PLD-like_dom"/>
</dbReference>
<dbReference type="InterPro" id="IPR001736">
    <property type="entry name" value="PLipase_D/transphosphatidylase"/>
</dbReference>
<organism evidence="2">
    <name type="scientific">uncultured Acidimicrobiales bacterium</name>
    <dbReference type="NCBI Taxonomy" id="310071"/>
    <lineage>
        <taxon>Bacteria</taxon>
        <taxon>Bacillati</taxon>
        <taxon>Actinomycetota</taxon>
        <taxon>Acidimicrobiia</taxon>
        <taxon>Acidimicrobiales</taxon>
        <taxon>environmental samples</taxon>
    </lineage>
</organism>
<dbReference type="PROSITE" id="PS50035">
    <property type="entry name" value="PLD"/>
    <property type="match status" value="2"/>
</dbReference>